<evidence type="ECO:0000256" key="1">
    <source>
        <dbReference type="SAM" id="SignalP"/>
    </source>
</evidence>
<dbReference type="EMBL" id="JAUOPU010000009">
    <property type="protein sequence ID" value="MDO6542980.1"/>
    <property type="molecule type" value="Genomic_DNA"/>
</dbReference>
<feature type="chain" id="PRO_5043745614" evidence="1">
    <location>
        <begin position="20"/>
        <end position="251"/>
    </location>
</feature>
<comment type="caution">
    <text evidence="2">The sequence shown here is derived from an EMBL/GenBank/DDBJ whole genome shotgun (WGS) entry which is preliminary data.</text>
</comment>
<reference evidence="2" key="1">
    <citation type="submission" date="2023-07" db="EMBL/GenBank/DDBJ databases">
        <title>Genome content predicts the carbon catabolic preferences of heterotrophic bacteria.</title>
        <authorList>
            <person name="Gralka M."/>
        </authorList>
    </citation>
    <scope>NUCLEOTIDE SEQUENCE</scope>
    <source>
        <strain evidence="2">G2M05</strain>
    </source>
</reference>
<gene>
    <name evidence="2" type="ORF">Q4568_10570</name>
</gene>
<proteinExistence type="predicted"/>
<name>A0AAW7Y8I9_9GAMM</name>
<dbReference type="InterPro" id="IPR021307">
    <property type="entry name" value="DUF2884"/>
</dbReference>
<keyword evidence="1" id="KW-0732">Signal</keyword>
<dbReference type="AlphaFoldDB" id="A0AAW7Y8I9"/>
<sequence>MKKSVLAFTALAASFSAVSAVQAKSCPVDVQHEVRIAGEQVSIYESGQPKLLIDENNNVFINGKQLDLNAMQQRALDAYTQSVKDNLPKMADLAKDGVGVANDVLDEVSADFDSKESFAKVQSLIDDYAAKANDKFYPDGEFVMPENLFDQMDTSWKGEFEQALKHVSLESASAMFAALSAEMKEGDLSFSELQAKFSDLKARLEERIRSRSGEMAVKANDLCDSMKGLAQEEQEVQKVIPQLKDYQVFEI</sequence>
<evidence type="ECO:0000313" key="2">
    <source>
        <dbReference type="EMBL" id="MDO6542980.1"/>
    </source>
</evidence>
<dbReference type="Proteomes" id="UP001170624">
    <property type="component" value="Unassembled WGS sequence"/>
</dbReference>
<accession>A0AAW7Y8I9</accession>
<dbReference type="Pfam" id="PF11101">
    <property type="entry name" value="DUF2884"/>
    <property type="match status" value="1"/>
</dbReference>
<evidence type="ECO:0000313" key="3">
    <source>
        <dbReference type="Proteomes" id="UP001170624"/>
    </source>
</evidence>
<feature type="signal peptide" evidence="1">
    <location>
        <begin position="1"/>
        <end position="19"/>
    </location>
</feature>
<organism evidence="2 3">
    <name type="scientific">Photobacterium sanguinicancri</name>
    <dbReference type="NCBI Taxonomy" id="875932"/>
    <lineage>
        <taxon>Bacteria</taxon>
        <taxon>Pseudomonadati</taxon>
        <taxon>Pseudomonadota</taxon>
        <taxon>Gammaproteobacteria</taxon>
        <taxon>Vibrionales</taxon>
        <taxon>Vibrionaceae</taxon>
        <taxon>Photobacterium</taxon>
    </lineage>
</organism>
<protein>
    <submittedName>
        <fullName evidence="2">YggN family protein</fullName>
    </submittedName>
</protein>
<dbReference type="RefSeq" id="WP_303499484.1">
    <property type="nucleotide sequence ID" value="NZ_JAUOPU010000009.1"/>
</dbReference>